<evidence type="ECO:0000259" key="10">
    <source>
        <dbReference type="PROSITE" id="PS50893"/>
    </source>
</evidence>
<feature type="transmembrane region" description="Helical" evidence="9">
    <location>
        <begin position="1221"/>
        <end position="1248"/>
    </location>
</feature>
<dbReference type="GO" id="GO:0016020">
    <property type="term" value="C:membrane"/>
    <property type="evidence" value="ECO:0007669"/>
    <property type="project" value="UniProtKB-SubCell"/>
</dbReference>
<feature type="transmembrane region" description="Helical" evidence="9">
    <location>
        <begin position="483"/>
        <end position="516"/>
    </location>
</feature>
<evidence type="ECO:0000256" key="1">
    <source>
        <dbReference type="ARBA" id="ARBA00004141"/>
    </source>
</evidence>
<dbReference type="InterPro" id="IPR013525">
    <property type="entry name" value="ABC2_TM"/>
</dbReference>
<dbReference type="GO" id="GO:0140359">
    <property type="term" value="F:ABC-type transporter activity"/>
    <property type="evidence" value="ECO:0007669"/>
    <property type="project" value="InterPro"/>
</dbReference>
<evidence type="ECO:0000256" key="2">
    <source>
        <dbReference type="ARBA" id="ARBA00022448"/>
    </source>
</evidence>
<evidence type="ECO:0000256" key="6">
    <source>
        <dbReference type="ARBA" id="ARBA00022989"/>
    </source>
</evidence>
<feature type="compositionally biased region" description="Basic and acidic residues" evidence="8">
    <location>
        <begin position="751"/>
        <end position="776"/>
    </location>
</feature>
<feature type="transmembrane region" description="Helical" evidence="9">
    <location>
        <begin position="1292"/>
        <end position="1313"/>
    </location>
</feature>
<dbReference type="OMA" id="CLTAQFR"/>
<evidence type="ECO:0000256" key="7">
    <source>
        <dbReference type="ARBA" id="ARBA00023136"/>
    </source>
</evidence>
<dbReference type="InterPro" id="IPR017871">
    <property type="entry name" value="ABC_transporter-like_CS"/>
</dbReference>
<name>A0A194SC79_RHOGW</name>
<dbReference type="Proteomes" id="UP000053890">
    <property type="component" value="Unassembled WGS sequence"/>
</dbReference>
<dbReference type="SMART" id="SM00382">
    <property type="entry name" value="AAA"/>
    <property type="match status" value="2"/>
</dbReference>
<dbReference type="PROSITE" id="PS00211">
    <property type="entry name" value="ABC_TRANSPORTER_1"/>
    <property type="match status" value="1"/>
</dbReference>
<dbReference type="Pfam" id="PF00005">
    <property type="entry name" value="ABC_tran"/>
    <property type="match status" value="2"/>
</dbReference>
<dbReference type="SUPFAM" id="SSF52540">
    <property type="entry name" value="P-loop containing nucleoside triphosphate hydrolases"/>
    <property type="match status" value="2"/>
</dbReference>
<evidence type="ECO:0000256" key="8">
    <source>
        <dbReference type="SAM" id="MobiDB-lite"/>
    </source>
</evidence>
<dbReference type="InterPro" id="IPR003593">
    <property type="entry name" value="AAA+_ATPase"/>
</dbReference>
<keyword evidence="7 9" id="KW-0472">Membrane</keyword>
<dbReference type="Pfam" id="PF01061">
    <property type="entry name" value="ABC2_membrane"/>
    <property type="match status" value="2"/>
</dbReference>
<organism evidence="11 12">
    <name type="scientific">Rhodotorula graminis (strain WP1)</name>
    <dbReference type="NCBI Taxonomy" id="578459"/>
    <lineage>
        <taxon>Eukaryota</taxon>
        <taxon>Fungi</taxon>
        <taxon>Dikarya</taxon>
        <taxon>Basidiomycota</taxon>
        <taxon>Pucciniomycotina</taxon>
        <taxon>Microbotryomycetes</taxon>
        <taxon>Sporidiobolales</taxon>
        <taxon>Sporidiobolaceae</taxon>
        <taxon>Rhodotorula</taxon>
    </lineage>
</organism>
<dbReference type="PROSITE" id="PS50893">
    <property type="entry name" value="ABC_TRANSPORTER_2"/>
    <property type="match status" value="2"/>
</dbReference>
<keyword evidence="3 9" id="KW-0812">Transmembrane</keyword>
<feature type="transmembrane region" description="Helical" evidence="9">
    <location>
        <begin position="671"/>
        <end position="692"/>
    </location>
</feature>
<evidence type="ECO:0000256" key="5">
    <source>
        <dbReference type="ARBA" id="ARBA00022840"/>
    </source>
</evidence>
<dbReference type="GO" id="GO:0016887">
    <property type="term" value="F:ATP hydrolysis activity"/>
    <property type="evidence" value="ECO:0007669"/>
    <property type="project" value="InterPro"/>
</dbReference>
<evidence type="ECO:0000256" key="3">
    <source>
        <dbReference type="ARBA" id="ARBA00022692"/>
    </source>
</evidence>
<dbReference type="GO" id="GO:0005524">
    <property type="term" value="F:ATP binding"/>
    <property type="evidence" value="ECO:0007669"/>
    <property type="project" value="UniProtKB-KW"/>
</dbReference>
<keyword evidence="6 9" id="KW-1133">Transmembrane helix</keyword>
<feature type="transmembrane region" description="Helical" evidence="9">
    <location>
        <begin position="1146"/>
        <end position="1167"/>
    </location>
</feature>
<feature type="domain" description="ABC transporter" evidence="10">
    <location>
        <begin position="48"/>
        <end position="314"/>
    </location>
</feature>
<feature type="domain" description="ABC transporter" evidence="10">
    <location>
        <begin position="809"/>
        <end position="1051"/>
    </location>
</feature>
<dbReference type="Pfam" id="PF19055">
    <property type="entry name" value="ABC2_membrane_7"/>
    <property type="match status" value="1"/>
</dbReference>
<gene>
    <name evidence="11" type="ORF">RHOBADRAFT_50699</name>
</gene>
<dbReference type="RefSeq" id="XP_018274253.1">
    <property type="nucleotide sequence ID" value="XM_018415450.1"/>
</dbReference>
<dbReference type="InterPro" id="IPR043926">
    <property type="entry name" value="ABCG_dom"/>
</dbReference>
<proteinExistence type="predicted"/>
<dbReference type="InterPro" id="IPR003439">
    <property type="entry name" value="ABC_transporter-like_ATP-bd"/>
</dbReference>
<protein>
    <recommendedName>
        <fullName evidence="10">ABC transporter domain-containing protein</fullName>
    </recommendedName>
</protein>
<evidence type="ECO:0000313" key="11">
    <source>
        <dbReference type="EMBL" id="KPV78204.1"/>
    </source>
</evidence>
<dbReference type="PANTHER" id="PTHR19241">
    <property type="entry name" value="ATP-BINDING CASSETTE TRANSPORTER"/>
    <property type="match status" value="1"/>
</dbReference>
<feature type="transmembrane region" description="Helical" evidence="9">
    <location>
        <begin position="555"/>
        <end position="575"/>
    </location>
</feature>
<dbReference type="Gene3D" id="3.40.50.300">
    <property type="entry name" value="P-loop containing nucleotide triphosphate hydrolases"/>
    <property type="match status" value="2"/>
</dbReference>
<dbReference type="GeneID" id="28975898"/>
<dbReference type="Pfam" id="PF06422">
    <property type="entry name" value="PDR_CDR"/>
    <property type="match status" value="1"/>
</dbReference>
<keyword evidence="12" id="KW-1185">Reference proteome</keyword>
<feature type="transmembrane region" description="Helical" evidence="9">
    <location>
        <begin position="522"/>
        <end position="543"/>
    </location>
</feature>
<reference evidence="11 12" key="1">
    <citation type="journal article" date="2015" name="Front. Microbiol.">
        <title>Genome sequence of the plant growth promoting endophytic yeast Rhodotorula graminis WP1.</title>
        <authorList>
            <person name="Firrincieli A."/>
            <person name="Otillar R."/>
            <person name="Salamov A."/>
            <person name="Schmutz J."/>
            <person name="Khan Z."/>
            <person name="Redman R.S."/>
            <person name="Fleck N.D."/>
            <person name="Lindquist E."/>
            <person name="Grigoriev I.V."/>
            <person name="Doty S.L."/>
        </authorList>
    </citation>
    <scope>NUCLEOTIDE SEQUENCE [LARGE SCALE GENOMIC DNA]</scope>
    <source>
        <strain evidence="11 12">WP1</strain>
    </source>
</reference>
<dbReference type="InterPro" id="IPR027417">
    <property type="entry name" value="P-loop_NTPase"/>
</dbReference>
<keyword evidence="5" id="KW-0067">ATP-binding</keyword>
<feature type="transmembrane region" description="Helical" evidence="9">
    <location>
        <begin position="1260"/>
        <end position="1280"/>
    </location>
</feature>
<keyword evidence="4" id="KW-0547">Nucleotide-binding</keyword>
<keyword evidence="2" id="KW-0813">Transport</keyword>
<dbReference type="STRING" id="578459.A0A194SC79"/>
<feature type="transmembrane region" description="Helical" evidence="9">
    <location>
        <begin position="1408"/>
        <end position="1429"/>
    </location>
</feature>
<dbReference type="InterPro" id="IPR010929">
    <property type="entry name" value="PDR_CDR_ABC"/>
</dbReference>
<feature type="transmembrane region" description="Helical" evidence="9">
    <location>
        <begin position="1179"/>
        <end position="1200"/>
    </location>
</feature>
<accession>A0A194SC79</accession>
<evidence type="ECO:0000256" key="4">
    <source>
        <dbReference type="ARBA" id="ARBA00022741"/>
    </source>
</evidence>
<comment type="subcellular location">
    <subcellularLocation>
        <location evidence="1">Membrane</location>
        <topology evidence="1">Multi-pass membrane protein</topology>
    </subcellularLocation>
</comment>
<evidence type="ECO:0000313" key="12">
    <source>
        <dbReference type="Proteomes" id="UP000053890"/>
    </source>
</evidence>
<evidence type="ECO:0000256" key="9">
    <source>
        <dbReference type="SAM" id="Phobius"/>
    </source>
</evidence>
<feature type="region of interest" description="Disordered" evidence="8">
    <location>
        <begin position="720"/>
        <end position="798"/>
    </location>
</feature>
<dbReference type="EMBL" id="KQ474073">
    <property type="protein sequence ID" value="KPV78204.1"/>
    <property type="molecule type" value="Genomic_DNA"/>
</dbReference>
<feature type="compositionally biased region" description="Gly residues" evidence="8">
    <location>
        <begin position="728"/>
        <end position="747"/>
    </location>
</feature>
<dbReference type="OrthoDB" id="245989at2759"/>
<sequence length="1489" mass="163695">MQHGTLPHGLPLRFADLAVPDPGGRAGTDQLVDDLKASLVDLATGGPLRRAYASVRKGERAQGKLLVAGVEGVVNQGELLLVIGPPTANASILVRALSCSDDLPLSPTSHLDYGLVDYRNAHRPTLFPRAGRDNSRNLRSQVVYMDDRDVHFATLSLASTLRPAAAAKTPEHRPDGSTRAQWRDQLVRGVVDALGLAHALATPVGSPLVRGLSGGERKRASLAEALVARAAVLLLDGPFNGLDSSTAVAMLEYLRAYATDGRRSVVVTTPHCADALYDQFDKVLVLDARGRQVFFGRTQDAQPYFEQRGFVRRVDLGEGTAEFLVGCIEGRHNDVDLERRWHLSPQRKQLLHELEETYRNAHPFDRCAGPLFAALRDEKSAFTPKSSHYTVSFARQVALLTRRQYALIRSELPSYTTKTVVNLLLSVTVGTLFLRLPPTTEHAFTRGSLLLLSIMFNAYLSLAELGKTIEGRDIVKRQGDYGLFSSSALAVARVLGDLPLIGVQCALFGTITYLLAGLQPTFRAFATYLVFVYATALNLSCLFRMVAALSPNFEGAIRFCGVALNVLVMYAGYFIPTPSMRPWLKWVHYVVDPISYSYEAVLANEFHGLSLACSPSDIVPSGPSYDALSDLYKTCTLPGSTPGSLAVSGDTYLALAYDFHYARVWKNLGVLALQAAVFLAVGVAATDVLHFAPGGSRRVWNRTRAVKRRLFGDKWRRERGSGDYGERGAVGSGGGGGATGGENGRGAAGQERARRPSAEEMRLLDEEEGRDWREGGVDEGEDEGSVDGTPLYGSEQDEDEPVELEGSVLAWNNVSLWIDTELETRRLLDRVSGYIKPGRVCALLGASGAGKSTLLNTLAGRSPGVVRGTIRVDGVAPDSDFYRNTGYVEQFDLHDDRSSVREALEFSALLRQDASIPDADKLAYVDHVLDLLDLSHLQDAIIGTPSAGLNAEQRKRLTIAVEVVSRPAILFCDEPTTGLDTKSALRVVKLLRRLARTGLASAETFGIFDDLLLLQRGGKQVYFGARKDAVSYFSRDPNVNEADAPSFTNPADFLLDVSKTGVDVPDEDLGEVDDLDVLSKRWSSSSESSAVKQELVQLGAPVNTRDDKTTRLMRKPPPPSASVWRQCALLTKRVSRHYYRDPSFSYTKLFTSTIVPLIVGLSFFLVGRERTIVSFQNRMFSVFLLLFVPVVWMNAIIFKVHALRGLWEARERPSRIYGRTAFVTSLLVSEVPYSVVCGAAYFVLWYFLVGLPFKASTIGFSFLLIQIFFFFQSTWALWIVCLSQSLGTVANLLPFFLVAMEAFNGSLIAYHQMPVYYRWLYWVSPFQHYVRAMLGALLHGQPVECAGFEVVSFRPPPDSTCATYAAEYLRTHAGYLLSPDATEACDFCPMSTGDDFLSSLNISHGDRWTSLAVLAAYSLSNIAITYYLVFVPLRVPDWLSTLVTKATGRTGVGRKRAEQVAAEEWARELAFEREHPEVHATTMAHDSFA</sequence>